<evidence type="ECO:0000256" key="9">
    <source>
        <dbReference type="PROSITE-ProRule" id="PRU00042"/>
    </source>
</evidence>
<dbReference type="Pfam" id="PF13465">
    <property type="entry name" value="zf-H2C2_2"/>
    <property type="match status" value="3"/>
</dbReference>
<proteinExistence type="predicted"/>
<dbReference type="SMART" id="SM00349">
    <property type="entry name" value="KRAB"/>
    <property type="match status" value="2"/>
</dbReference>
<dbReference type="CDD" id="cd07765">
    <property type="entry name" value="KRAB_A-box"/>
    <property type="match status" value="2"/>
</dbReference>
<feature type="domain" description="C2H2-type" evidence="10">
    <location>
        <begin position="720"/>
        <end position="751"/>
    </location>
</feature>
<dbReference type="InterPro" id="IPR038269">
    <property type="entry name" value="SCAN_sf"/>
</dbReference>
<gene>
    <name evidence="14 15 16 17" type="primary">LOC110070195</name>
</gene>
<evidence type="ECO:0000313" key="14">
    <source>
        <dbReference type="RefSeq" id="XP_072843353.1"/>
    </source>
</evidence>
<feature type="domain" description="C2H2-type" evidence="10">
    <location>
        <begin position="384"/>
        <end position="411"/>
    </location>
</feature>
<keyword evidence="5" id="KW-0862">Zinc</keyword>
<keyword evidence="4 9" id="KW-0863">Zinc-finger</keyword>
<dbReference type="Pfam" id="PF02023">
    <property type="entry name" value="SCAN"/>
    <property type="match status" value="1"/>
</dbReference>
<evidence type="ECO:0000256" key="6">
    <source>
        <dbReference type="ARBA" id="ARBA00023015"/>
    </source>
</evidence>
<dbReference type="CDD" id="cd07936">
    <property type="entry name" value="SCAN"/>
    <property type="match status" value="1"/>
</dbReference>
<evidence type="ECO:0000313" key="15">
    <source>
        <dbReference type="RefSeq" id="XP_072843354.1"/>
    </source>
</evidence>
<feature type="domain" description="KRAB" evidence="12">
    <location>
        <begin position="204"/>
        <end position="277"/>
    </location>
</feature>
<dbReference type="InterPro" id="IPR001909">
    <property type="entry name" value="KRAB"/>
</dbReference>
<feature type="domain" description="C2H2-type" evidence="10">
    <location>
        <begin position="552"/>
        <end position="579"/>
    </location>
</feature>
<dbReference type="Gene3D" id="1.10.4020.10">
    <property type="entry name" value="DNA breaking-rejoining enzymes"/>
    <property type="match status" value="1"/>
</dbReference>
<dbReference type="Gene3D" id="6.10.140.140">
    <property type="match status" value="2"/>
</dbReference>
<evidence type="ECO:0000256" key="7">
    <source>
        <dbReference type="ARBA" id="ARBA00023163"/>
    </source>
</evidence>
<dbReference type="SUPFAM" id="SSF109640">
    <property type="entry name" value="KRAB domain (Kruppel-associated box)"/>
    <property type="match status" value="2"/>
</dbReference>
<feature type="domain" description="C2H2-type" evidence="10">
    <location>
        <begin position="692"/>
        <end position="719"/>
    </location>
</feature>
<keyword evidence="7" id="KW-0804">Transcription</keyword>
<dbReference type="RefSeq" id="XP_072843354.1">
    <property type="nucleotide sequence ID" value="XM_072987253.1"/>
</dbReference>
<feature type="domain" description="C2H2-type" evidence="10">
    <location>
        <begin position="524"/>
        <end position="551"/>
    </location>
</feature>
<dbReference type="PROSITE" id="PS50157">
    <property type="entry name" value="ZINC_FINGER_C2H2_2"/>
    <property type="match status" value="13"/>
</dbReference>
<evidence type="ECO:0000256" key="8">
    <source>
        <dbReference type="ARBA" id="ARBA00023242"/>
    </source>
</evidence>
<evidence type="ECO:0000259" key="10">
    <source>
        <dbReference type="PROSITE" id="PS50157"/>
    </source>
</evidence>
<feature type="domain" description="KRAB" evidence="12">
    <location>
        <begin position="297"/>
        <end position="371"/>
    </location>
</feature>
<reference evidence="13 14" key="1">
    <citation type="submission" date="2025-05" db="UniProtKB">
        <authorList>
            <consortium name="RefSeq"/>
        </authorList>
    </citation>
    <scope>NUCLEOTIDE SEQUENCE [LARGE SCALE GENOMIC DNA]</scope>
</reference>
<dbReference type="InterPro" id="IPR036236">
    <property type="entry name" value="Znf_C2H2_sf"/>
</dbReference>
<evidence type="ECO:0000256" key="1">
    <source>
        <dbReference type="ARBA" id="ARBA00022553"/>
    </source>
</evidence>
<dbReference type="Gene3D" id="3.30.160.60">
    <property type="entry name" value="Classic Zinc Finger"/>
    <property type="match status" value="13"/>
</dbReference>
<keyword evidence="3" id="KW-0677">Repeat</keyword>
<sequence length="777" mass="87669">MRGKWKALVVLKLGKQPGDMEVWGTEECLGRAAQTNLDRDSLSPDVQRQHFREFCYQEHKGPRAVCNHLRSLCHQWLKPEKHTKTEMLDLIVLEQFLTVLPPTMGSWVRKRKPESTSQAVSLAEAFLLSLATDGKKKGQLESSELVTSEFAHPGHRPLLLKNTQGKGEEAVFIDLGNQQGTHPCSSLFDGRMATASVQPEQGPVAFEDLAVLFSEEEWALLDPGQKALHWEVMEENWAHLMSLVIQMMEGTYPWSSLLSEGVETASTQLDSVCTKQWRGAVCVCPLALSLNLKGVVLTCEDIAVCFMEEEWAVLDPGQRALHQEVMEENLACLISLVTNKREKRTEEGEGSISSGKAIDKKQKQYLEHSKSFISRSNLHTAKPLKCLECGKNIRHSSNFARHMRIHTGEKPFKCLECGKSFSQNGKLASHMRIHTGEKPFKCSECGKNFRQSGKLVSHMRIHTGEKPFKCLECGKSFSQTADLASHMKIHSGEKPFKCSECGKSFRQRGKLACHLRIHTGEKPFKCMACRKSFSRSTVLDSHMRIHTGEKPFKCLECGKTFSHNTTLASHMRIHTGEKPFKCPKCRKNFSQSTHLACHMRIHTGEKPYKCLECGKSFSQSANLSSHMRIHTGEKPFKCLECGKSFSQNTHLASHMRIHTGEKPFKCLECGNTFSRSTNLDSHMRIHTGEKPFKCLECGKSFSQSGKIASHMRIHTGEKPFKCLQCGKTFRQTGHLTSHMRSHMKIHVGNKSFKSGNSERASVRSQTLLPINEYRDMR</sequence>
<dbReference type="PROSITE" id="PS50804">
    <property type="entry name" value="SCAN_BOX"/>
    <property type="match status" value="1"/>
</dbReference>
<evidence type="ECO:0000256" key="4">
    <source>
        <dbReference type="ARBA" id="ARBA00022771"/>
    </source>
</evidence>
<feature type="domain" description="C2H2-type" evidence="10">
    <location>
        <begin position="468"/>
        <end position="495"/>
    </location>
</feature>
<feature type="domain" description="C2H2-type" evidence="10">
    <location>
        <begin position="440"/>
        <end position="467"/>
    </location>
</feature>
<evidence type="ECO:0000313" key="13">
    <source>
        <dbReference type="Proteomes" id="UP001652642"/>
    </source>
</evidence>
<dbReference type="InterPro" id="IPR013087">
    <property type="entry name" value="Znf_C2H2_type"/>
</dbReference>
<dbReference type="GeneID" id="110070195"/>
<dbReference type="Pfam" id="PF00096">
    <property type="entry name" value="zf-C2H2"/>
    <property type="match status" value="7"/>
</dbReference>
<evidence type="ECO:0000256" key="5">
    <source>
        <dbReference type="ARBA" id="ARBA00022833"/>
    </source>
</evidence>
<dbReference type="PROSITE" id="PS50805">
    <property type="entry name" value="KRAB"/>
    <property type="match status" value="2"/>
</dbReference>
<keyword evidence="2" id="KW-0479">Metal-binding</keyword>
<keyword evidence="6" id="KW-0805">Transcription regulation</keyword>
<evidence type="ECO:0000256" key="3">
    <source>
        <dbReference type="ARBA" id="ARBA00022737"/>
    </source>
</evidence>
<evidence type="ECO:0000256" key="2">
    <source>
        <dbReference type="ARBA" id="ARBA00022723"/>
    </source>
</evidence>
<dbReference type="PANTHER" id="PTHR23235:SF142">
    <property type="entry name" value="ZINC FINGER PROTEIN 384"/>
    <property type="match status" value="1"/>
</dbReference>
<dbReference type="PROSITE" id="PS00028">
    <property type="entry name" value="ZINC_FINGER_C2H2_1"/>
    <property type="match status" value="13"/>
</dbReference>
<feature type="domain" description="C2H2-type" evidence="10">
    <location>
        <begin position="580"/>
        <end position="607"/>
    </location>
</feature>
<evidence type="ECO:0000313" key="17">
    <source>
        <dbReference type="RefSeq" id="XP_072843356.1"/>
    </source>
</evidence>
<feature type="domain" description="C2H2-type" evidence="10">
    <location>
        <begin position="412"/>
        <end position="439"/>
    </location>
</feature>
<keyword evidence="8" id="KW-0539">Nucleus</keyword>
<dbReference type="RefSeq" id="XP_072843353.1">
    <property type="nucleotide sequence ID" value="XM_072987252.1"/>
</dbReference>
<dbReference type="InterPro" id="IPR036051">
    <property type="entry name" value="KRAB_dom_sf"/>
</dbReference>
<keyword evidence="13" id="KW-1185">Reference proteome</keyword>
<dbReference type="InterPro" id="IPR003309">
    <property type="entry name" value="SCAN_dom"/>
</dbReference>
<evidence type="ECO:0000259" key="12">
    <source>
        <dbReference type="PROSITE" id="PS50805"/>
    </source>
</evidence>
<name>A0ABM5FD75_9SAUR</name>
<dbReference type="Proteomes" id="UP001652642">
    <property type="component" value="Chromosome 2"/>
</dbReference>
<feature type="domain" description="C2H2-type" evidence="10">
    <location>
        <begin position="496"/>
        <end position="523"/>
    </location>
</feature>
<dbReference type="SMART" id="SM00355">
    <property type="entry name" value="ZnF_C2H2"/>
    <property type="match status" value="13"/>
</dbReference>
<accession>A0ABM5FD75</accession>
<dbReference type="PANTHER" id="PTHR23235">
    <property type="entry name" value="KRUEPPEL-LIKE TRANSCRIPTION FACTOR"/>
    <property type="match status" value="1"/>
</dbReference>
<feature type="domain" description="C2H2-type" evidence="10">
    <location>
        <begin position="636"/>
        <end position="663"/>
    </location>
</feature>
<dbReference type="SUPFAM" id="SSF57667">
    <property type="entry name" value="beta-beta-alpha zinc fingers"/>
    <property type="match status" value="7"/>
</dbReference>
<feature type="domain" description="SCAN box" evidence="11">
    <location>
        <begin position="48"/>
        <end position="124"/>
    </location>
</feature>
<keyword evidence="1" id="KW-0597">Phosphoprotein</keyword>
<dbReference type="RefSeq" id="XP_072843356.1">
    <property type="nucleotide sequence ID" value="XM_072987255.1"/>
</dbReference>
<feature type="domain" description="C2H2-type" evidence="10">
    <location>
        <begin position="664"/>
        <end position="691"/>
    </location>
</feature>
<dbReference type="SUPFAM" id="SSF47353">
    <property type="entry name" value="Retrovirus capsid dimerization domain-like"/>
    <property type="match status" value="1"/>
</dbReference>
<protein>
    <submittedName>
        <fullName evidence="14 15">Uncharacterized protein isoform X1</fullName>
    </submittedName>
</protein>
<dbReference type="RefSeq" id="XP_072843355.1">
    <property type="nucleotide sequence ID" value="XM_072987254.1"/>
</dbReference>
<evidence type="ECO:0000313" key="16">
    <source>
        <dbReference type="RefSeq" id="XP_072843355.1"/>
    </source>
</evidence>
<organism evidence="13 15">
    <name type="scientific">Pogona vitticeps</name>
    <name type="common">central bearded dragon</name>
    <dbReference type="NCBI Taxonomy" id="103695"/>
    <lineage>
        <taxon>Eukaryota</taxon>
        <taxon>Metazoa</taxon>
        <taxon>Chordata</taxon>
        <taxon>Craniata</taxon>
        <taxon>Vertebrata</taxon>
        <taxon>Euteleostomi</taxon>
        <taxon>Lepidosauria</taxon>
        <taxon>Squamata</taxon>
        <taxon>Bifurcata</taxon>
        <taxon>Unidentata</taxon>
        <taxon>Episquamata</taxon>
        <taxon>Toxicofera</taxon>
        <taxon>Iguania</taxon>
        <taxon>Acrodonta</taxon>
        <taxon>Agamidae</taxon>
        <taxon>Amphibolurinae</taxon>
        <taxon>Pogona</taxon>
    </lineage>
</organism>
<feature type="domain" description="C2H2-type" evidence="10">
    <location>
        <begin position="608"/>
        <end position="635"/>
    </location>
</feature>
<dbReference type="SMART" id="SM00431">
    <property type="entry name" value="SCAN"/>
    <property type="match status" value="1"/>
</dbReference>
<dbReference type="Pfam" id="PF01352">
    <property type="entry name" value="KRAB"/>
    <property type="match status" value="2"/>
</dbReference>
<evidence type="ECO:0000259" key="11">
    <source>
        <dbReference type="PROSITE" id="PS50804"/>
    </source>
</evidence>